<keyword evidence="4" id="KW-1185">Reference proteome</keyword>
<reference evidence="3 4" key="1">
    <citation type="submission" date="2016-10" db="EMBL/GenBank/DDBJ databases">
        <title>The genome sequence of Colletotrichum fioriniae PJ7.</title>
        <authorList>
            <person name="Baroncelli R."/>
        </authorList>
    </citation>
    <scope>NUCLEOTIDE SEQUENCE [LARGE SCALE GENOMIC DNA]</scope>
    <source>
        <strain evidence="3">Col 31</strain>
    </source>
</reference>
<feature type="region of interest" description="Disordered" evidence="1">
    <location>
        <begin position="36"/>
        <end position="74"/>
    </location>
</feature>
<keyword evidence="2" id="KW-0732">Signal</keyword>
<accession>A0AAI9V4A1</accession>
<evidence type="ECO:0000313" key="3">
    <source>
        <dbReference type="EMBL" id="KAK1467408.1"/>
    </source>
</evidence>
<comment type="caution">
    <text evidence="3">The sequence shown here is derived from an EMBL/GenBank/DDBJ whole genome shotgun (WGS) entry which is preliminary data.</text>
</comment>
<feature type="chain" id="PRO_5042472942" description="Glycine rich protein" evidence="2">
    <location>
        <begin position="24"/>
        <end position="121"/>
    </location>
</feature>
<evidence type="ECO:0008006" key="5">
    <source>
        <dbReference type="Google" id="ProtNLM"/>
    </source>
</evidence>
<evidence type="ECO:0000256" key="2">
    <source>
        <dbReference type="SAM" id="SignalP"/>
    </source>
</evidence>
<dbReference type="AlphaFoldDB" id="A0AAI9V4A1"/>
<feature type="compositionally biased region" description="Basic and acidic residues" evidence="1">
    <location>
        <begin position="36"/>
        <end position="45"/>
    </location>
</feature>
<proteinExistence type="predicted"/>
<protein>
    <recommendedName>
        <fullName evidence="5">Glycine rich protein</fullName>
    </recommendedName>
</protein>
<evidence type="ECO:0000256" key="1">
    <source>
        <dbReference type="SAM" id="MobiDB-lite"/>
    </source>
</evidence>
<feature type="compositionally biased region" description="Basic and acidic residues" evidence="1">
    <location>
        <begin position="52"/>
        <end position="70"/>
    </location>
</feature>
<sequence>MHIPSFSQTATIGIAFYAIAAVAAPVAQPIAEPRFETGDLVERSPEAAPDVDLPRDEAGLPGEDKNKEGGVDILNNKGGGGGYGGYGGGKGGGYGGGGYGGGGYGHGGGGYGGGGYGNGGL</sequence>
<dbReference type="Proteomes" id="UP001239795">
    <property type="component" value="Unassembled WGS sequence"/>
</dbReference>
<organism evidence="3 4">
    <name type="scientific">Colletotrichum melonis</name>
    <dbReference type="NCBI Taxonomy" id="1209925"/>
    <lineage>
        <taxon>Eukaryota</taxon>
        <taxon>Fungi</taxon>
        <taxon>Dikarya</taxon>
        <taxon>Ascomycota</taxon>
        <taxon>Pezizomycotina</taxon>
        <taxon>Sordariomycetes</taxon>
        <taxon>Hypocreomycetidae</taxon>
        <taxon>Glomerellales</taxon>
        <taxon>Glomerellaceae</taxon>
        <taxon>Colletotrichum</taxon>
        <taxon>Colletotrichum acutatum species complex</taxon>
    </lineage>
</organism>
<name>A0AAI9V4A1_9PEZI</name>
<feature type="signal peptide" evidence="2">
    <location>
        <begin position="1"/>
        <end position="23"/>
    </location>
</feature>
<evidence type="ECO:0000313" key="4">
    <source>
        <dbReference type="Proteomes" id="UP001239795"/>
    </source>
</evidence>
<gene>
    <name evidence="3" type="ORF">CMEL01_11401</name>
</gene>
<dbReference type="EMBL" id="MLGG01000002">
    <property type="protein sequence ID" value="KAK1467408.1"/>
    <property type="molecule type" value="Genomic_DNA"/>
</dbReference>